<evidence type="ECO:0000313" key="3">
    <source>
        <dbReference type="Proteomes" id="UP000580250"/>
    </source>
</evidence>
<feature type="compositionally biased region" description="Polar residues" evidence="1">
    <location>
        <begin position="18"/>
        <end position="27"/>
    </location>
</feature>
<sequence>MVSPGLIEDQEDEELKQHQPSPDVSISPDNFDNRIVKITAICSAGCETILSDNREDSRQHLLADPSDAMDYNVEMTSNSSKITAVLFVGISVDERFSCGEVILLDLNSDGRIASDIALCTSEGRSELDQIVVLTSKGRILCFDVKLPFPPVIGDERNEIIFFEISNAHKAASSKSPIGEFQLQNELTEASSSSLDGMLAADDKTFSSFDSLDIYGR</sequence>
<dbReference type="EMBL" id="CAJEWN010001217">
    <property type="protein sequence ID" value="CAD2195481.1"/>
    <property type="molecule type" value="Genomic_DNA"/>
</dbReference>
<name>A0A6V7X818_MELEN</name>
<gene>
    <name evidence="2" type="ORF">MENT_LOCUS48574</name>
</gene>
<dbReference type="AlphaFoldDB" id="A0A6V7X818"/>
<feature type="region of interest" description="Disordered" evidence="1">
    <location>
        <begin position="1"/>
        <end position="27"/>
    </location>
</feature>
<dbReference type="Proteomes" id="UP000580250">
    <property type="component" value="Unassembled WGS sequence"/>
</dbReference>
<accession>A0A6V7X818</accession>
<comment type="caution">
    <text evidence="2">The sequence shown here is derived from an EMBL/GenBank/DDBJ whole genome shotgun (WGS) entry which is preliminary data.</text>
</comment>
<evidence type="ECO:0000313" key="2">
    <source>
        <dbReference type="EMBL" id="CAD2195481.1"/>
    </source>
</evidence>
<organism evidence="2 3">
    <name type="scientific">Meloidogyne enterolobii</name>
    <name type="common">Root-knot nematode worm</name>
    <name type="synonym">Meloidogyne mayaguensis</name>
    <dbReference type="NCBI Taxonomy" id="390850"/>
    <lineage>
        <taxon>Eukaryota</taxon>
        <taxon>Metazoa</taxon>
        <taxon>Ecdysozoa</taxon>
        <taxon>Nematoda</taxon>
        <taxon>Chromadorea</taxon>
        <taxon>Rhabditida</taxon>
        <taxon>Tylenchina</taxon>
        <taxon>Tylenchomorpha</taxon>
        <taxon>Tylenchoidea</taxon>
        <taxon>Meloidogynidae</taxon>
        <taxon>Meloidogyninae</taxon>
        <taxon>Meloidogyne</taxon>
    </lineage>
</organism>
<protein>
    <submittedName>
        <fullName evidence="2">Uncharacterized protein</fullName>
    </submittedName>
</protein>
<proteinExistence type="predicted"/>
<evidence type="ECO:0000256" key="1">
    <source>
        <dbReference type="SAM" id="MobiDB-lite"/>
    </source>
</evidence>
<reference evidence="2 3" key="1">
    <citation type="submission" date="2020-08" db="EMBL/GenBank/DDBJ databases">
        <authorList>
            <person name="Koutsovoulos G."/>
            <person name="Danchin GJ E."/>
        </authorList>
    </citation>
    <scope>NUCLEOTIDE SEQUENCE [LARGE SCALE GENOMIC DNA]</scope>
</reference>